<dbReference type="Gene3D" id="3.40.50.720">
    <property type="entry name" value="NAD(P)-binding Rossmann-like Domain"/>
    <property type="match status" value="1"/>
</dbReference>
<evidence type="ECO:0000256" key="6">
    <source>
        <dbReference type="ARBA" id="ARBA00023002"/>
    </source>
</evidence>
<feature type="domain" description="Prephenate/arogenate dehydrogenase" evidence="10">
    <location>
        <begin position="14"/>
        <end position="297"/>
    </location>
</feature>
<accession>A0ABN3KBT0</accession>
<evidence type="ECO:0000256" key="2">
    <source>
        <dbReference type="ARBA" id="ARBA00007964"/>
    </source>
</evidence>
<protein>
    <recommendedName>
        <fullName evidence="4">Prephenate dehydrogenase</fullName>
        <ecNumber evidence="3">1.3.1.12</ecNumber>
    </recommendedName>
</protein>
<dbReference type="EMBL" id="BAAARW010000039">
    <property type="protein sequence ID" value="GAA2454887.1"/>
    <property type="molecule type" value="Genomic_DNA"/>
</dbReference>
<gene>
    <name evidence="12" type="ORF">GCM10010191_87370</name>
</gene>
<name>A0ABN3KBT0_9ACTN</name>
<dbReference type="SUPFAM" id="SSF55021">
    <property type="entry name" value="ACT-like"/>
    <property type="match status" value="1"/>
</dbReference>
<dbReference type="InterPro" id="IPR002912">
    <property type="entry name" value="ACT_dom"/>
</dbReference>
<dbReference type="InterPro" id="IPR046826">
    <property type="entry name" value="PDH_N"/>
</dbReference>
<sequence length="383" mass="37929">MAAAIPHGTDAVLERVLIIGTGLIGTSIALALRERGIEVLLADRDPEAARVAADMGAGVPAPATPDEPADLAVLAVPPPAVAAALLDAQKSGAAQVYTDVASVKGLPLAQAAELGCDLAVFAGGHPLGGRERSGPLAARPGLFLGRPWVLCPTAESTEAVVASAAALALACGANPVTMDAVEHDRAVALISHAPHVVASAMAARFTAGPERALALAGQGARDVTRIAGGDPRLWHGILAANAQPVADVIDAVARDLAAAAAGLRAAAGGVAAGGAEPGGVGAARDTLDLLARGAAGHGRIPGKHGGPATRHAVVPVLAADRPGELALIVQAAGVAGINIEDVLIEHSQGRSVGVVELAVAPESARRLIEELRARGWSVPVAPA</sequence>
<proteinExistence type="inferred from homology"/>
<keyword evidence="5" id="KW-0827">Tyrosine biosynthesis</keyword>
<dbReference type="NCBIfam" id="NF005111">
    <property type="entry name" value="PRK06545.2-3"/>
    <property type="match status" value="1"/>
</dbReference>
<feature type="domain" description="ACT" evidence="11">
    <location>
        <begin position="313"/>
        <end position="383"/>
    </location>
</feature>
<dbReference type="NCBIfam" id="NF005109">
    <property type="entry name" value="PRK06545.2-1"/>
    <property type="match status" value="1"/>
</dbReference>
<dbReference type="PANTHER" id="PTHR21363">
    <property type="entry name" value="PREPHENATE DEHYDROGENASE"/>
    <property type="match status" value="1"/>
</dbReference>
<dbReference type="Pfam" id="PF20463">
    <property type="entry name" value="PDH_C"/>
    <property type="match status" value="1"/>
</dbReference>
<keyword evidence="6" id="KW-0560">Oxidoreductase</keyword>
<keyword evidence="8" id="KW-0057">Aromatic amino acid biosynthesis</keyword>
<organism evidence="12 13">
    <name type="scientific">Actinomadura vinacea</name>
    <dbReference type="NCBI Taxonomy" id="115336"/>
    <lineage>
        <taxon>Bacteria</taxon>
        <taxon>Bacillati</taxon>
        <taxon>Actinomycetota</taxon>
        <taxon>Actinomycetes</taxon>
        <taxon>Streptosporangiales</taxon>
        <taxon>Thermomonosporaceae</taxon>
        <taxon>Actinomadura</taxon>
    </lineage>
</organism>
<dbReference type="InterPro" id="IPR036291">
    <property type="entry name" value="NAD(P)-bd_dom_sf"/>
</dbReference>
<keyword evidence="8" id="KW-0028">Amino-acid biosynthesis</keyword>
<dbReference type="InterPro" id="IPR003099">
    <property type="entry name" value="Prephen_DH"/>
</dbReference>
<evidence type="ECO:0000256" key="8">
    <source>
        <dbReference type="ARBA" id="ARBA00023141"/>
    </source>
</evidence>
<dbReference type="Gene3D" id="3.30.70.260">
    <property type="match status" value="1"/>
</dbReference>
<dbReference type="Pfam" id="PF02153">
    <property type="entry name" value="PDH_N"/>
    <property type="match status" value="1"/>
</dbReference>
<comment type="similarity">
    <text evidence="2">Belongs to the prephenate/arogenate dehydrogenase family.</text>
</comment>
<dbReference type="InterPro" id="IPR050812">
    <property type="entry name" value="Preph/Arog_dehydrog"/>
</dbReference>
<evidence type="ECO:0000313" key="13">
    <source>
        <dbReference type="Proteomes" id="UP001501231"/>
    </source>
</evidence>
<evidence type="ECO:0000256" key="5">
    <source>
        <dbReference type="ARBA" id="ARBA00022498"/>
    </source>
</evidence>
<dbReference type="SUPFAM" id="SSF51735">
    <property type="entry name" value="NAD(P)-binding Rossmann-fold domains"/>
    <property type="match status" value="1"/>
</dbReference>
<comment type="catalytic activity">
    <reaction evidence="9">
        <text>prephenate + NAD(+) = 3-(4-hydroxyphenyl)pyruvate + CO2 + NADH</text>
        <dbReference type="Rhea" id="RHEA:13869"/>
        <dbReference type="ChEBI" id="CHEBI:16526"/>
        <dbReference type="ChEBI" id="CHEBI:29934"/>
        <dbReference type="ChEBI" id="CHEBI:36242"/>
        <dbReference type="ChEBI" id="CHEBI:57540"/>
        <dbReference type="ChEBI" id="CHEBI:57945"/>
        <dbReference type="EC" id="1.3.1.12"/>
    </reaction>
</comment>
<dbReference type="PROSITE" id="PS51176">
    <property type="entry name" value="PDH_ADH"/>
    <property type="match status" value="1"/>
</dbReference>
<dbReference type="EC" id="1.3.1.12" evidence="3"/>
<evidence type="ECO:0000256" key="9">
    <source>
        <dbReference type="ARBA" id="ARBA00049260"/>
    </source>
</evidence>
<evidence type="ECO:0000256" key="3">
    <source>
        <dbReference type="ARBA" id="ARBA00012068"/>
    </source>
</evidence>
<dbReference type="InterPro" id="IPR008927">
    <property type="entry name" value="6-PGluconate_DH-like_C_sf"/>
</dbReference>
<evidence type="ECO:0000256" key="7">
    <source>
        <dbReference type="ARBA" id="ARBA00023027"/>
    </source>
</evidence>
<comment type="pathway">
    <text evidence="1">Amino-acid biosynthesis; L-tyrosine biosynthesis; (4-hydroxyphenyl)pyruvate from prephenate (NAD(+) route): step 1/1.</text>
</comment>
<evidence type="ECO:0000256" key="4">
    <source>
        <dbReference type="ARBA" id="ARBA00016891"/>
    </source>
</evidence>
<dbReference type="Gene3D" id="1.10.3660.10">
    <property type="entry name" value="6-phosphogluconate dehydrogenase C-terminal like domain"/>
    <property type="match status" value="1"/>
</dbReference>
<dbReference type="NCBIfam" id="NF005112">
    <property type="entry name" value="PRK06545.2-4"/>
    <property type="match status" value="1"/>
</dbReference>
<reference evidence="12 13" key="1">
    <citation type="journal article" date="2019" name="Int. J. Syst. Evol. Microbiol.">
        <title>The Global Catalogue of Microorganisms (GCM) 10K type strain sequencing project: providing services to taxonomists for standard genome sequencing and annotation.</title>
        <authorList>
            <consortium name="The Broad Institute Genomics Platform"/>
            <consortium name="The Broad Institute Genome Sequencing Center for Infectious Disease"/>
            <person name="Wu L."/>
            <person name="Ma J."/>
        </authorList>
    </citation>
    <scope>NUCLEOTIDE SEQUENCE [LARGE SCALE GENOMIC DNA]</scope>
    <source>
        <strain evidence="12 13">JCM 3325</strain>
    </source>
</reference>
<evidence type="ECO:0000259" key="11">
    <source>
        <dbReference type="PROSITE" id="PS51671"/>
    </source>
</evidence>
<comment type="caution">
    <text evidence="12">The sequence shown here is derived from an EMBL/GenBank/DDBJ whole genome shotgun (WGS) entry which is preliminary data.</text>
</comment>
<keyword evidence="13" id="KW-1185">Reference proteome</keyword>
<keyword evidence="7" id="KW-0520">NAD</keyword>
<evidence type="ECO:0000256" key="1">
    <source>
        <dbReference type="ARBA" id="ARBA00005067"/>
    </source>
</evidence>
<dbReference type="PANTHER" id="PTHR21363:SF0">
    <property type="entry name" value="PREPHENATE DEHYDROGENASE [NADP(+)]"/>
    <property type="match status" value="1"/>
</dbReference>
<dbReference type="Proteomes" id="UP001501231">
    <property type="component" value="Unassembled WGS sequence"/>
</dbReference>
<dbReference type="InterPro" id="IPR046825">
    <property type="entry name" value="PDH_C"/>
</dbReference>
<evidence type="ECO:0000259" key="10">
    <source>
        <dbReference type="PROSITE" id="PS51176"/>
    </source>
</evidence>
<dbReference type="SUPFAM" id="SSF48179">
    <property type="entry name" value="6-phosphogluconate dehydrogenase C-terminal domain-like"/>
    <property type="match status" value="1"/>
</dbReference>
<dbReference type="InterPro" id="IPR045865">
    <property type="entry name" value="ACT-like_dom_sf"/>
</dbReference>
<dbReference type="PROSITE" id="PS51671">
    <property type="entry name" value="ACT"/>
    <property type="match status" value="1"/>
</dbReference>
<dbReference type="RefSeq" id="WP_344597490.1">
    <property type="nucleotide sequence ID" value="NZ_BAAARW010000039.1"/>
</dbReference>
<evidence type="ECO:0000313" key="12">
    <source>
        <dbReference type="EMBL" id="GAA2454887.1"/>
    </source>
</evidence>